<dbReference type="AlphaFoldDB" id="S8EJ23"/>
<organism evidence="3 4">
    <name type="scientific">Fomitopsis schrenkii</name>
    <name type="common">Brown rot fungus</name>
    <dbReference type="NCBI Taxonomy" id="2126942"/>
    <lineage>
        <taxon>Eukaryota</taxon>
        <taxon>Fungi</taxon>
        <taxon>Dikarya</taxon>
        <taxon>Basidiomycota</taxon>
        <taxon>Agaricomycotina</taxon>
        <taxon>Agaricomycetes</taxon>
        <taxon>Polyporales</taxon>
        <taxon>Fomitopsis</taxon>
    </lineage>
</organism>
<dbReference type="PANTHER" id="PTHR42339:SF1">
    <property type="entry name" value="HISTONE H1"/>
    <property type="match status" value="1"/>
</dbReference>
<evidence type="ECO:0000313" key="3">
    <source>
        <dbReference type="EMBL" id="EPT04213.1"/>
    </source>
</evidence>
<gene>
    <name evidence="3" type="ORF">FOMPIDRAFT_1021923</name>
</gene>
<dbReference type="Pfam" id="PF24852">
    <property type="entry name" value="DUF7726"/>
    <property type="match status" value="1"/>
</dbReference>
<evidence type="ECO:0000259" key="2">
    <source>
        <dbReference type="Pfam" id="PF24852"/>
    </source>
</evidence>
<proteinExistence type="predicted"/>
<evidence type="ECO:0000313" key="4">
    <source>
        <dbReference type="Proteomes" id="UP000015241"/>
    </source>
</evidence>
<dbReference type="InParanoid" id="S8EJ23"/>
<dbReference type="InterPro" id="IPR056143">
    <property type="entry name" value="DUF7726"/>
</dbReference>
<dbReference type="PANTHER" id="PTHR42339">
    <property type="entry name" value="HISTONE H1"/>
    <property type="match status" value="1"/>
</dbReference>
<feature type="compositionally biased region" description="Polar residues" evidence="1">
    <location>
        <begin position="11"/>
        <end position="27"/>
    </location>
</feature>
<dbReference type="HOGENOM" id="CLU_116575_2_0_1"/>
<accession>S8EJ23</accession>
<reference evidence="3 4" key="1">
    <citation type="journal article" date="2012" name="Science">
        <title>The Paleozoic origin of enzymatic lignin decomposition reconstructed from 31 fungal genomes.</title>
        <authorList>
            <person name="Floudas D."/>
            <person name="Binder M."/>
            <person name="Riley R."/>
            <person name="Barry K."/>
            <person name="Blanchette R.A."/>
            <person name="Henrissat B."/>
            <person name="Martinez A.T."/>
            <person name="Otillar R."/>
            <person name="Spatafora J.W."/>
            <person name="Yadav J.S."/>
            <person name="Aerts A."/>
            <person name="Benoit I."/>
            <person name="Boyd A."/>
            <person name="Carlson A."/>
            <person name="Copeland A."/>
            <person name="Coutinho P.M."/>
            <person name="de Vries R.P."/>
            <person name="Ferreira P."/>
            <person name="Findley K."/>
            <person name="Foster B."/>
            <person name="Gaskell J."/>
            <person name="Glotzer D."/>
            <person name="Gorecki P."/>
            <person name="Heitman J."/>
            <person name="Hesse C."/>
            <person name="Hori C."/>
            <person name="Igarashi K."/>
            <person name="Jurgens J.A."/>
            <person name="Kallen N."/>
            <person name="Kersten P."/>
            <person name="Kohler A."/>
            <person name="Kuees U."/>
            <person name="Kumar T.K.A."/>
            <person name="Kuo A."/>
            <person name="LaButti K."/>
            <person name="Larrondo L.F."/>
            <person name="Lindquist E."/>
            <person name="Ling A."/>
            <person name="Lombard V."/>
            <person name="Lucas S."/>
            <person name="Lundell T."/>
            <person name="Martin R."/>
            <person name="McLaughlin D.J."/>
            <person name="Morgenstern I."/>
            <person name="Morin E."/>
            <person name="Murat C."/>
            <person name="Nagy L.G."/>
            <person name="Nolan M."/>
            <person name="Ohm R.A."/>
            <person name="Patyshakuliyeva A."/>
            <person name="Rokas A."/>
            <person name="Ruiz-Duenas F.J."/>
            <person name="Sabat G."/>
            <person name="Salamov A."/>
            <person name="Samejima M."/>
            <person name="Schmutz J."/>
            <person name="Slot J.C."/>
            <person name="St John F."/>
            <person name="Stenlid J."/>
            <person name="Sun H."/>
            <person name="Sun S."/>
            <person name="Syed K."/>
            <person name="Tsang A."/>
            <person name="Wiebenga A."/>
            <person name="Young D."/>
            <person name="Pisabarro A."/>
            <person name="Eastwood D.C."/>
            <person name="Martin F."/>
            <person name="Cullen D."/>
            <person name="Grigoriev I.V."/>
            <person name="Hibbett D.S."/>
        </authorList>
    </citation>
    <scope>NUCLEOTIDE SEQUENCE</scope>
    <source>
        <strain evidence="4">FP-58527</strain>
    </source>
</reference>
<name>S8EJ23_FOMSC</name>
<protein>
    <recommendedName>
        <fullName evidence="2">DUF7726 domain-containing protein</fullName>
    </recommendedName>
</protein>
<dbReference type="STRING" id="743788.S8EJ23"/>
<evidence type="ECO:0000256" key="1">
    <source>
        <dbReference type="SAM" id="MobiDB-lite"/>
    </source>
</evidence>
<sequence>MPVDHTKSANDKAQLSEKTFNDDPTVQTRHKRSIDWQEIRLSGEDDGSVPIYDDCDDIRRKIRKLQRTQGFRISYWLRHIGGIKYNSWSRFMKAQGPDSGAENGIYYAAYIYFEKVRIVEGKIKTPRREQNELAHPRGFVIMDLLETQRTTSWRCADRS</sequence>
<dbReference type="EMBL" id="KE504127">
    <property type="protein sequence ID" value="EPT04213.1"/>
    <property type="molecule type" value="Genomic_DNA"/>
</dbReference>
<feature type="domain" description="DUF7726" evidence="2">
    <location>
        <begin position="49"/>
        <end position="122"/>
    </location>
</feature>
<dbReference type="Proteomes" id="UP000015241">
    <property type="component" value="Unassembled WGS sequence"/>
</dbReference>
<keyword evidence="4" id="KW-1185">Reference proteome</keyword>
<dbReference type="eggNOG" id="ENOG502S77C">
    <property type="taxonomic scope" value="Eukaryota"/>
</dbReference>
<feature type="compositionally biased region" description="Basic and acidic residues" evidence="1">
    <location>
        <begin position="1"/>
        <end position="10"/>
    </location>
</feature>
<feature type="region of interest" description="Disordered" evidence="1">
    <location>
        <begin position="1"/>
        <end position="27"/>
    </location>
</feature>
<dbReference type="OrthoDB" id="2789112at2759"/>